<dbReference type="AlphaFoldDB" id="A0A178T838"/>
<reference evidence="10 12" key="2">
    <citation type="submission" date="2019-01" db="EMBL/GenBank/DDBJ databases">
        <title>Anoxybacillus flavithermus in powdered infant formula.</title>
        <authorList>
            <person name="Rhee M.S."/>
            <person name="Choi I.-G."/>
            <person name="Cho T.J."/>
            <person name="Park B."/>
        </authorList>
    </citation>
    <scope>NUCLEOTIDE SEQUENCE [LARGE SCALE GENOMIC DNA]</scope>
    <source>
        <strain evidence="10 12">FHS-PPAM212</strain>
    </source>
</reference>
<evidence type="ECO:0000256" key="1">
    <source>
        <dbReference type="ARBA" id="ARBA00004514"/>
    </source>
</evidence>
<keyword evidence="9" id="KW-0966">Cell projection</keyword>
<name>A0A178T838_9BACL</name>
<comment type="similarity">
    <text evidence="6">Belongs to the bacillales FliT family.</text>
</comment>
<evidence type="ECO:0000256" key="7">
    <source>
        <dbReference type="ARBA" id="ARBA00093797"/>
    </source>
</evidence>
<protein>
    <recommendedName>
        <fullName evidence="7">Flagellar protein FliT</fullName>
    </recommendedName>
</protein>
<keyword evidence="4" id="KW-0143">Chaperone</keyword>
<comment type="subcellular location">
    <subcellularLocation>
        <location evidence="1">Cytoplasm</location>
        <location evidence="1">Cytosol</location>
    </subcellularLocation>
</comment>
<keyword evidence="9" id="KW-0282">Flagellum</keyword>
<evidence type="ECO:0000256" key="5">
    <source>
        <dbReference type="ARBA" id="ARBA00093765"/>
    </source>
</evidence>
<organism evidence="9 11">
    <name type="scientific">Anoxybacillus flavithermus</name>
    <dbReference type="NCBI Taxonomy" id="33934"/>
    <lineage>
        <taxon>Bacteria</taxon>
        <taxon>Bacillati</taxon>
        <taxon>Bacillota</taxon>
        <taxon>Bacilli</taxon>
        <taxon>Bacillales</taxon>
        <taxon>Anoxybacillaceae</taxon>
        <taxon>Anoxybacillus</taxon>
    </lineage>
</organism>
<keyword evidence="9" id="KW-0969">Cilium</keyword>
<dbReference type="RefSeq" id="WP_004892626.1">
    <property type="nucleotide sequence ID" value="NZ_CP021838.1"/>
</dbReference>
<gene>
    <name evidence="10" type="ORF">EA138_11315</name>
    <name evidence="9" type="ORF">TAF16_2118</name>
</gene>
<dbReference type="Pfam" id="PF05400">
    <property type="entry name" value="FliT"/>
    <property type="match status" value="1"/>
</dbReference>
<dbReference type="EMBL" id="SBBW01000056">
    <property type="protein sequence ID" value="RWU09704.1"/>
    <property type="molecule type" value="Genomic_DNA"/>
</dbReference>
<reference evidence="9 11" key="1">
    <citation type="submission" date="2016-03" db="EMBL/GenBank/DDBJ databases">
        <title>Spore heat resistance.</title>
        <authorList>
            <person name="Boekhorst J."/>
            <person name="Berendsen E.M."/>
            <person name="Wells-Bennik M.H."/>
            <person name="Kuipers O.P."/>
        </authorList>
    </citation>
    <scope>NUCLEOTIDE SEQUENCE [LARGE SCALE GENOMIC DNA]</scope>
    <source>
        <strain evidence="9 11">AF16</strain>
    </source>
</reference>
<dbReference type="Proteomes" id="UP000286434">
    <property type="component" value="Unassembled WGS sequence"/>
</dbReference>
<evidence type="ECO:0000256" key="8">
    <source>
        <dbReference type="SAM" id="Coils"/>
    </source>
</evidence>
<keyword evidence="8" id="KW-0175">Coiled coil</keyword>
<dbReference type="EMBL" id="LUCQ01000127">
    <property type="protein sequence ID" value="OAO77467.1"/>
    <property type="molecule type" value="Genomic_DNA"/>
</dbReference>
<dbReference type="Proteomes" id="UP000078336">
    <property type="component" value="Unassembled WGS sequence"/>
</dbReference>
<evidence type="ECO:0000256" key="2">
    <source>
        <dbReference type="ARBA" id="ARBA00022490"/>
    </source>
</evidence>
<evidence type="ECO:0000256" key="3">
    <source>
        <dbReference type="ARBA" id="ARBA00022795"/>
    </source>
</evidence>
<evidence type="ECO:0000256" key="4">
    <source>
        <dbReference type="ARBA" id="ARBA00023186"/>
    </source>
</evidence>
<keyword evidence="2" id="KW-0963">Cytoplasm</keyword>
<sequence length="116" mass="13637">MSVVFTLLEATRQLANVLREPVSKEKRDEVIARIEQLLEERERLLAKLPSSLTAEERKMGQEILALNAEIDEKLQQLKQQIQFDLKQTKKTKTVVKHYNHPYEPLSIDGMFYDKKR</sequence>
<evidence type="ECO:0000313" key="12">
    <source>
        <dbReference type="Proteomes" id="UP000286434"/>
    </source>
</evidence>
<keyword evidence="11" id="KW-1185">Reference proteome</keyword>
<evidence type="ECO:0000313" key="9">
    <source>
        <dbReference type="EMBL" id="OAO77467.1"/>
    </source>
</evidence>
<feature type="coiled-coil region" evidence="8">
    <location>
        <begin position="27"/>
        <end position="87"/>
    </location>
</feature>
<dbReference type="InterPro" id="IPR008622">
    <property type="entry name" value="FliT"/>
</dbReference>
<dbReference type="OrthoDB" id="2353131at2"/>
<evidence type="ECO:0000313" key="11">
    <source>
        <dbReference type="Proteomes" id="UP000078336"/>
    </source>
</evidence>
<comment type="function">
    <text evidence="5">May act as an export chaperone for the filament capping protein FliD.</text>
</comment>
<evidence type="ECO:0000313" key="10">
    <source>
        <dbReference type="EMBL" id="RWU09704.1"/>
    </source>
</evidence>
<evidence type="ECO:0000256" key="6">
    <source>
        <dbReference type="ARBA" id="ARBA00093785"/>
    </source>
</evidence>
<comment type="caution">
    <text evidence="9">The sequence shown here is derived from an EMBL/GenBank/DDBJ whole genome shotgun (WGS) entry which is preliminary data.</text>
</comment>
<accession>A0A178T838</accession>
<proteinExistence type="inferred from homology"/>
<dbReference type="PATRIC" id="fig|33934.7.peg.2469"/>
<keyword evidence="3" id="KW-1005">Bacterial flagellum biogenesis</keyword>